<reference evidence="3 4" key="1">
    <citation type="submission" date="2019-07" db="EMBL/GenBank/DDBJ databases">
        <title>Microlunatus dokdonensis sp. nov. isolated from the rhizospheric soil of the wild plant Elymus tsukushiensis.</title>
        <authorList>
            <person name="Ghim S.-Y."/>
            <person name="Hwang Y.-J."/>
            <person name="Son J.-S."/>
            <person name="Shin J.-H."/>
        </authorList>
    </citation>
    <scope>NUCLEOTIDE SEQUENCE [LARGE SCALE GENOMIC DNA]</scope>
    <source>
        <strain evidence="3 4">KUDC0627</strain>
    </source>
</reference>
<dbReference type="Pfam" id="PF02452">
    <property type="entry name" value="PemK_toxin"/>
    <property type="match status" value="1"/>
</dbReference>
<dbReference type="GO" id="GO:0004521">
    <property type="term" value="F:RNA endonuclease activity"/>
    <property type="evidence" value="ECO:0007669"/>
    <property type="project" value="TreeGrafter"/>
</dbReference>
<dbReference type="SUPFAM" id="SSF50118">
    <property type="entry name" value="Cell growth inhibitor/plasmid maintenance toxic component"/>
    <property type="match status" value="1"/>
</dbReference>
<sequence>MLTQGDVVELDLGTPSGSEAGLFRPAVVVTAARILRGGPNVVQVVPLTRTLRDSGAEVVIEPDDRNGLRAPSSAQCQHVRAVATGRIAAHTGNVGPVVLQQIRNVLAAMFDL</sequence>
<dbReference type="InterPro" id="IPR003477">
    <property type="entry name" value="PemK-like"/>
</dbReference>
<proteinExistence type="inferred from homology"/>
<evidence type="ECO:0000256" key="2">
    <source>
        <dbReference type="ARBA" id="ARBA00022649"/>
    </source>
</evidence>
<dbReference type="RefSeq" id="WP_143985963.1">
    <property type="nucleotide sequence ID" value="NZ_CP041692.1"/>
</dbReference>
<dbReference type="GO" id="GO:0003677">
    <property type="term" value="F:DNA binding"/>
    <property type="evidence" value="ECO:0007669"/>
    <property type="project" value="InterPro"/>
</dbReference>
<dbReference type="AlphaFoldDB" id="A0A516PXU8"/>
<evidence type="ECO:0000256" key="1">
    <source>
        <dbReference type="ARBA" id="ARBA00007521"/>
    </source>
</evidence>
<evidence type="ECO:0000313" key="4">
    <source>
        <dbReference type="Proteomes" id="UP000319263"/>
    </source>
</evidence>
<dbReference type="InterPro" id="IPR011067">
    <property type="entry name" value="Plasmid_toxin/cell-grow_inhib"/>
</dbReference>
<organism evidence="3 4">
    <name type="scientific">Microlunatus elymi</name>
    <dbReference type="NCBI Taxonomy" id="2596828"/>
    <lineage>
        <taxon>Bacteria</taxon>
        <taxon>Bacillati</taxon>
        <taxon>Actinomycetota</taxon>
        <taxon>Actinomycetes</taxon>
        <taxon>Propionibacteriales</taxon>
        <taxon>Propionibacteriaceae</taxon>
        <taxon>Microlunatus</taxon>
    </lineage>
</organism>
<evidence type="ECO:0000313" key="3">
    <source>
        <dbReference type="EMBL" id="QDP95997.1"/>
    </source>
</evidence>
<gene>
    <name evidence="3" type="ORF">FOE78_08885</name>
</gene>
<dbReference type="Proteomes" id="UP000319263">
    <property type="component" value="Chromosome"/>
</dbReference>
<dbReference type="GO" id="GO:0016075">
    <property type="term" value="P:rRNA catabolic process"/>
    <property type="evidence" value="ECO:0007669"/>
    <property type="project" value="TreeGrafter"/>
</dbReference>
<dbReference type="EMBL" id="CP041692">
    <property type="protein sequence ID" value="QDP95997.1"/>
    <property type="molecule type" value="Genomic_DNA"/>
</dbReference>
<dbReference type="KEGG" id="mik:FOE78_08885"/>
<protein>
    <submittedName>
        <fullName evidence="3">Type II toxin-antitoxin system PemK/MazF family toxin</fullName>
    </submittedName>
</protein>
<dbReference type="Gene3D" id="2.30.30.110">
    <property type="match status" value="1"/>
</dbReference>
<name>A0A516PXU8_9ACTN</name>
<dbReference type="PANTHER" id="PTHR33988">
    <property type="entry name" value="ENDORIBONUCLEASE MAZF-RELATED"/>
    <property type="match status" value="1"/>
</dbReference>
<comment type="similarity">
    <text evidence="1">Belongs to the PemK/MazF family.</text>
</comment>
<dbReference type="PANTHER" id="PTHR33988:SF1">
    <property type="entry name" value="ENDORIBONUCLEASE MAZF7-RELATED"/>
    <property type="match status" value="1"/>
</dbReference>
<keyword evidence="2" id="KW-1277">Toxin-antitoxin system</keyword>
<dbReference type="OrthoDB" id="9808744at2"/>
<dbReference type="GO" id="GO:0006402">
    <property type="term" value="P:mRNA catabolic process"/>
    <property type="evidence" value="ECO:0007669"/>
    <property type="project" value="TreeGrafter"/>
</dbReference>
<accession>A0A516PXU8</accession>
<keyword evidence="4" id="KW-1185">Reference proteome</keyword>